<dbReference type="InterPro" id="IPR017517">
    <property type="entry name" value="Maleyloyr_isom"/>
</dbReference>
<name>A0A7W9JIG3_9MICC</name>
<protein>
    <submittedName>
        <fullName evidence="1">Uncharacterized protein (TIGR03085 family)</fullName>
    </submittedName>
</protein>
<keyword evidence="2" id="KW-1185">Reference proteome</keyword>
<dbReference type="NCBIfam" id="TIGR03083">
    <property type="entry name" value="maleylpyruvate isomerase family mycothiol-dependent enzyme"/>
    <property type="match status" value="1"/>
</dbReference>
<dbReference type="RefSeq" id="WP_184171314.1">
    <property type="nucleotide sequence ID" value="NZ_BAABAG010000008.1"/>
</dbReference>
<comment type="caution">
    <text evidence="1">The sequence shown here is derived from an EMBL/GenBank/DDBJ whole genome shotgun (WGS) entry which is preliminary data.</text>
</comment>
<evidence type="ECO:0000313" key="2">
    <source>
        <dbReference type="Proteomes" id="UP000567246"/>
    </source>
</evidence>
<proteinExistence type="predicted"/>
<dbReference type="NCBIfam" id="TIGR03085">
    <property type="entry name" value="TIGR03085 family metal-binding protein"/>
    <property type="match status" value="1"/>
</dbReference>
<organism evidence="1 2">
    <name type="scientific">Micrococcus endophyticus</name>
    <dbReference type="NCBI Taxonomy" id="455343"/>
    <lineage>
        <taxon>Bacteria</taxon>
        <taxon>Bacillati</taxon>
        <taxon>Actinomycetota</taxon>
        <taxon>Actinomycetes</taxon>
        <taxon>Micrococcales</taxon>
        <taxon>Micrococcaceae</taxon>
        <taxon>Micrococcus</taxon>
    </lineage>
</organism>
<evidence type="ECO:0000313" key="1">
    <source>
        <dbReference type="EMBL" id="MBB5848299.1"/>
    </source>
</evidence>
<dbReference type="Proteomes" id="UP000567246">
    <property type="component" value="Unassembled WGS sequence"/>
</dbReference>
<dbReference type="EMBL" id="JACHMW010000001">
    <property type="protein sequence ID" value="MBB5848299.1"/>
    <property type="molecule type" value="Genomic_DNA"/>
</dbReference>
<dbReference type="InterPro" id="IPR017519">
    <property type="entry name" value="CHP03085"/>
</dbReference>
<dbReference type="AlphaFoldDB" id="A0A7W9JIG3"/>
<sequence length="211" mass="22860">MTTFAAAERARLADLLLEKGPHAPTLCGGWSTRDLAAHLWLRESRPDAFAALFIPPLSRHLDRLSAETTRRDYAEVVREWAAGPSALNPMRAADRHVNAVEHFIHLEDVRRGESAAGGPLPAPRSFSPDEEDALYRSLRRMAPLFLRRSTAPVVLQGPGRAPVTVTRGAVALRAPVTVTGEVGELLLWASGRDAVHVELDGDASAAVRTAL</sequence>
<accession>A0A7W9JIG3</accession>
<gene>
    <name evidence="1" type="ORF">HDA33_000863</name>
</gene>
<dbReference type="InterPro" id="IPR034660">
    <property type="entry name" value="DinB/YfiT-like"/>
</dbReference>
<dbReference type="SUPFAM" id="SSF109854">
    <property type="entry name" value="DinB/YfiT-like putative metalloenzymes"/>
    <property type="match status" value="1"/>
</dbReference>
<reference evidence="1 2" key="1">
    <citation type="submission" date="2020-08" db="EMBL/GenBank/DDBJ databases">
        <title>Sequencing the genomes of 1000 actinobacteria strains.</title>
        <authorList>
            <person name="Klenk H.-P."/>
        </authorList>
    </citation>
    <scope>NUCLEOTIDE SEQUENCE [LARGE SCALE GENOMIC DNA]</scope>
    <source>
        <strain evidence="1 2">DSM 17945</strain>
    </source>
</reference>